<protein>
    <submittedName>
        <fullName evidence="3">Uncharacterized protein</fullName>
    </submittedName>
</protein>
<dbReference type="Proteomes" id="UP000811899">
    <property type="component" value="Unassembled WGS sequence"/>
</dbReference>
<evidence type="ECO:0000256" key="1">
    <source>
        <dbReference type="SAM" id="MobiDB-lite"/>
    </source>
</evidence>
<dbReference type="EMBL" id="JAHCVJ010000008">
    <property type="protein sequence ID" value="MBT0666113.1"/>
    <property type="molecule type" value="Genomic_DNA"/>
</dbReference>
<feature type="compositionally biased region" description="Polar residues" evidence="1">
    <location>
        <begin position="104"/>
        <end position="119"/>
    </location>
</feature>
<keyword evidence="2" id="KW-1133">Transmembrane helix</keyword>
<sequence length="119" mass="13187">MRYNLEARDLAMKLEEFGRDGAVLQMLVVTMVLAITPLMADAATKCKVVEHDDNVELLCEGDGVPTDNKTDADKMMRRGKARPSPSLMDEARQSRMKIIEGQFNRGNDGQQASSPESTK</sequence>
<dbReference type="AlphaFoldDB" id="A0AAW4LAK2"/>
<accession>A0AAW4LAK2</accession>
<keyword evidence="4" id="KW-1185">Reference proteome</keyword>
<keyword evidence="2" id="KW-0812">Transmembrane</keyword>
<organism evidence="3 4">
    <name type="scientific">Geoanaerobacter pelophilus</name>
    <dbReference type="NCBI Taxonomy" id="60036"/>
    <lineage>
        <taxon>Bacteria</taxon>
        <taxon>Pseudomonadati</taxon>
        <taxon>Thermodesulfobacteriota</taxon>
        <taxon>Desulfuromonadia</taxon>
        <taxon>Geobacterales</taxon>
        <taxon>Geobacteraceae</taxon>
        <taxon>Geoanaerobacter</taxon>
    </lineage>
</organism>
<comment type="caution">
    <text evidence="3">The sequence shown here is derived from an EMBL/GenBank/DDBJ whole genome shotgun (WGS) entry which is preliminary data.</text>
</comment>
<feature type="transmembrane region" description="Helical" evidence="2">
    <location>
        <begin position="21"/>
        <end position="40"/>
    </location>
</feature>
<keyword evidence="2" id="KW-0472">Membrane</keyword>
<gene>
    <name evidence="3" type="ORF">KI809_17510</name>
</gene>
<feature type="region of interest" description="Disordered" evidence="1">
    <location>
        <begin position="61"/>
        <end position="119"/>
    </location>
</feature>
<proteinExistence type="predicted"/>
<evidence type="ECO:0000313" key="4">
    <source>
        <dbReference type="Proteomes" id="UP000811899"/>
    </source>
</evidence>
<evidence type="ECO:0000313" key="3">
    <source>
        <dbReference type="EMBL" id="MBT0666113.1"/>
    </source>
</evidence>
<name>A0AAW4LAK2_9BACT</name>
<evidence type="ECO:0000256" key="2">
    <source>
        <dbReference type="SAM" id="Phobius"/>
    </source>
</evidence>
<reference evidence="3 4" key="1">
    <citation type="submission" date="2021-05" db="EMBL/GenBank/DDBJ databases">
        <title>The draft genome of Geobacter pelophilus DSM 12255.</title>
        <authorList>
            <person name="Xu Z."/>
            <person name="Masuda Y."/>
            <person name="Itoh H."/>
            <person name="Senoo K."/>
        </authorList>
    </citation>
    <scope>NUCLEOTIDE SEQUENCE [LARGE SCALE GENOMIC DNA]</scope>
    <source>
        <strain evidence="3 4">DSM 12255</strain>
    </source>
</reference>